<comment type="caution">
    <text evidence="2">The sequence shown here is derived from an EMBL/GenBank/DDBJ whole genome shotgun (WGS) entry which is preliminary data.</text>
</comment>
<protein>
    <submittedName>
        <fullName evidence="2">Uncharacterized protein</fullName>
    </submittedName>
</protein>
<keyword evidence="1" id="KW-0472">Membrane</keyword>
<reference evidence="3" key="1">
    <citation type="journal article" date="2019" name="Int. J. Syst. Evol. Microbiol.">
        <title>The Global Catalogue of Microorganisms (GCM) 10K type strain sequencing project: providing services to taxonomists for standard genome sequencing and annotation.</title>
        <authorList>
            <consortium name="The Broad Institute Genomics Platform"/>
            <consortium name="The Broad Institute Genome Sequencing Center for Infectious Disease"/>
            <person name="Wu L."/>
            <person name="Ma J."/>
        </authorList>
    </citation>
    <scope>NUCLEOTIDE SEQUENCE [LARGE SCALE GENOMIC DNA]</scope>
    <source>
        <strain evidence="3">CCUG 55609</strain>
    </source>
</reference>
<sequence length="796" mass="83580">MRGKELYVPPWTIFAGLGALDRRELCNLIASFEATTLLSMSMDRVSDMLSRFQKNAESSDATAFARRLKLAADELFASDTPDRALRIRLWIRIAEALDLNTTLPLSSRRANSVGAGVAHKASSVMSVPVADDSENASQTGIQKAWQAVKALRGRSHQDFASLVAEQAQLVAKAVAEAATSGEIPEELASALGQRVRDHIRSLPPELRDDAMRDALTAGDRAAFTVLATGTAAFSIGMGVNLAGFSAYILAAQASAFIPFMSGPAVVSTLFMLANPLFSVPAVLGIGYLANNYVNGGQAAKLAAIVSVQLSLRGLSAERDGLAVVLNDFRTAARADLASVSSSTMAENMLRNAAIAKATGGRLPYALGDLKTGPLASERQSNLLAGVLSRNRGDALEMAAVTVLSAGDMLYNAVSIDPMVLAAADFSRSEDLGDIFKFGVFAERVGSMSEAAAAGAGNNLRGYVSEQLVAARLSEVGHVVSFPETSNNAGFDLLVDGVPFQVKCLQGLDGLRTHFAKYPDMPVYANAELAEAVINSGEEWAKLVFYVDGFDREIADLVMTTSLEAAEALGDLNVPFLAMAVSSARNLHSVWRGRMPLSDLPFSVVMDASVKGGLSAIGALSGKAIGLMAFGPAGALVLSGVGGVSALVGAGWTREQATRLLSSEWLADLDASTERFRTALLAAVQAKIAMLEAKKSAVPGTLPEINDWIDARFADDIVSLVEVAYDIETAIPTLSQPAKARVCLAAMDSAKVHPLAVEAELADLLKVLGSEPSKAASAGRKVSDAWSVLKSKLPSAG</sequence>
<gene>
    <name evidence="2" type="ORF">ACFQ33_20670</name>
</gene>
<keyword evidence="1" id="KW-0812">Transmembrane</keyword>
<dbReference type="EMBL" id="JBHTNF010000022">
    <property type="protein sequence ID" value="MFD1330307.1"/>
    <property type="molecule type" value="Genomic_DNA"/>
</dbReference>
<evidence type="ECO:0000313" key="2">
    <source>
        <dbReference type="EMBL" id="MFD1330307.1"/>
    </source>
</evidence>
<accession>A0ABW3Z2C9</accession>
<evidence type="ECO:0000313" key="3">
    <source>
        <dbReference type="Proteomes" id="UP001597173"/>
    </source>
</evidence>
<feature type="transmembrane region" description="Helical" evidence="1">
    <location>
        <begin position="221"/>
        <end position="249"/>
    </location>
</feature>
<dbReference type="Proteomes" id="UP001597173">
    <property type="component" value="Unassembled WGS sequence"/>
</dbReference>
<keyword evidence="1" id="KW-1133">Transmembrane helix</keyword>
<name>A0ABW3Z2C9_MYCRA</name>
<organism evidence="2 3">
    <name type="scientific">Mycoplana ramosa</name>
    <name type="common">Mycoplana bullata</name>
    <dbReference type="NCBI Taxonomy" id="40837"/>
    <lineage>
        <taxon>Bacteria</taxon>
        <taxon>Pseudomonadati</taxon>
        <taxon>Pseudomonadota</taxon>
        <taxon>Alphaproteobacteria</taxon>
        <taxon>Hyphomicrobiales</taxon>
        <taxon>Rhizobiaceae</taxon>
        <taxon>Mycoplana</taxon>
    </lineage>
</organism>
<evidence type="ECO:0000256" key="1">
    <source>
        <dbReference type="SAM" id="Phobius"/>
    </source>
</evidence>
<proteinExistence type="predicted"/>
<keyword evidence="3" id="KW-1185">Reference proteome</keyword>